<evidence type="ECO:0000256" key="7">
    <source>
        <dbReference type="SAM" id="Phobius"/>
    </source>
</evidence>
<feature type="transmembrane region" description="Helical" evidence="7">
    <location>
        <begin position="249"/>
        <end position="266"/>
    </location>
</feature>
<feature type="transmembrane region" description="Helical" evidence="7">
    <location>
        <begin position="287"/>
        <end position="307"/>
    </location>
</feature>
<feature type="transmembrane region" description="Helical" evidence="7">
    <location>
        <begin position="40"/>
        <end position="64"/>
    </location>
</feature>
<keyword evidence="4 7" id="KW-0812">Transmembrane</keyword>
<feature type="transmembrane region" description="Helical" evidence="7">
    <location>
        <begin position="12"/>
        <end position="34"/>
    </location>
</feature>
<evidence type="ECO:0000256" key="2">
    <source>
        <dbReference type="ARBA" id="ARBA00007400"/>
    </source>
</evidence>
<dbReference type="PANTHER" id="PTHR40074">
    <property type="entry name" value="O-ACETYLTRANSFERASE WECH"/>
    <property type="match status" value="1"/>
</dbReference>
<feature type="transmembrane region" description="Helical" evidence="7">
    <location>
        <begin position="219"/>
        <end position="237"/>
    </location>
</feature>
<evidence type="ECO:0000313" key="9">
    <source>
        <dbReference type="EMBL" id="ANQ15067.1"/>
    </source>
</evidence>
<name>A0AAN1CXQ7_VIBNA</name>
<dbReference type="Pfam" id="PF01757">
    <property type="entry name" value="Acyl_transf_3"/>
    <property type="match status" value="1"/>
</dbReference>
<keyword evidence="6 7" id="KW-0472">Membrane</keyword>
<keyword evidence="5 7" id="KW-1133">Transmembrane helix</keyword>
<comment type="similarity">
    <text evidence="2">Belongs to the acyltransferase 3 family.</text>
</comment>
<evidence type="ECO:0000313" key="10">
    <source>
        <dbReference type="Proteomes" id="UP000092741"/>
    </source>
</evidence>
<comment type="subcellular location">
    <subcellularLocation>
        <location evidence="1">Cell membrane</location>
        <topology evidence="1">Multi-pass membrane protein</topology>
    </subcellularLocation>
</comment>
<dbReference type="AlphaFoldDB" id="A0AAN1CXQ7"/>
<dbReference type="GO" id="GO:0016413">
    <property type="term" value="F:O-acetyltransferase activity"/>
    <property type="evidence" value="ECO:0007669"/>
    <property type="project" value="TreeGrafter"/>
</dbReference>
<dbReference type="Proteomes" id="UP000092741">
    <property type="component" value="Chromosome 2"/>
</dbReference>
<dbReference type="EMBL" id="CP016346">
    <property type="protein sequence ID" value="ANQ15067.1"/>
    <property type="molecule type" value="Genomic_DNA"/>
</dbReference>
<sequence>MTTKKKIASLEFARIIAMLAIIGLHCQMALSYWQWGEVPWVGYIINQMSRFAVPLFFLISGYLIQPKLSTNPIKTLKSYAKPLIRIWVVWSVICLVVPFRWQTVYEVGYLAERQGYWDYLMQSPINSLLEGGLVHLWFLPALLIAVTLIAFLVKAGQSRLLLPIALLFYVYGVLAGSYSTLTELPAPFFTRNGPFFSTLLVVLGYLAREKQWQWSGSKALLLMVIGLGLHFAEANRLMQHNVMFNTHDFLFGTVIWSLGIFMWLLANPNFGNMSWVHKWSPSVLGIYVSHLLVVIIMMNVAGILLLQGLVNDVFIYSTTIVATLLLVKSIEASPLRKLLLR</sequence>
<dbReference type="RefSeq" id="WP_020335072.1">
    <property type="nucleotide sequence ID" value="NZ_ATFJ01000033.1"/>
</dbReference>
<feature type="domain" description="Acyltransferase 3" evidence="8">
    <location>
        <begin position="8"/>
        <end position="326"/>
    </location>
</feature>
<keyword evidence="10" id="KW-1185">Reference proteome</keyword>
<reference evidence="9 10" key="1">
    <citation type="submission" date="2016-07" db="EMBL/GenBank/DDBJ databases">
        <title>Developing Vibrio natriegens as a novel, fast-growing host for biotechnology.</title>
        <authorList>
            <person name="Weinstock M.T."/>
            <person name="Hesek E.D."/>
            <person name="Wilson C.M."/>
            <person name="Gibson D.G."/>
        </authorList>
    </citation>
    <scope>NUCLEOTIDE SEQUENCE [LARGE SCALE GENOMIC DNA]</scope>
    <source>
        <strain evidence="9 10">ATCC 14048</strain>
    </source>
</reference>
<dbReference type="InterPro" id="IPR002656">
    <property type="entry name" value="Acyl_transf_3_dom"/>
</dbReference>
<evidence type="ECO:0000256" key="1">
    <source>
        <dbReference type="ARBA" id="ARBA00004651"/>
    </source>
</evidence>
<accession>A0AAN1CXQ7</accession>
<evidence type="ECO:0000256" key="4">
    <source>
        <dbReference type="ARBA" id="ARBA00022692"/>
    </source>
</evidence>
<organism evidence="9 10">
    <name type="scientific">Vibrio natriegens NBRC 15636 = ATCC 14048 = DSM 759</name>
    <dbReference type="NCBI Taxonomy" id="1219067"/>
    <lineage>
        <taxon>Bacteria</taxon>
        <taxon>Pseudomonadati</taxon>
        <taxon>Pseudomonadota</taxon>
        <taxon>Gammaproteobacteria</taxon>
        <taxon>Vibrionales</taxon>
        <taxon>Vibrionaceae</taxon>
        <taxon>Vibrio</taxon>
    </lineage>
</organism>
<evidence type="ECO:0000256" key="6">
    <source>
        <dbReference type="ARBA" id="ARBA00023136"/>
    </source>
</evidence>
<dbReference type="GO" id="GO:0009246">
    <property type="term" value="P:enterobacterial common antigen biosynthetic process"/>
    <property type="evidence" value="ECO:0007669"/>
    <property type="project" value="TreeGrafter"/>
</dbReference>
<evidence type="ECO:0000259" key="8">
    <source>
        <dbReference type="Pfam" id="PF01757"/>
    </source>
</evidence>
<keyword evidence="3" id="KW-1003">Cell membrane</keyword>
<dbReference type="KEGG" id="vna:PN96_16445"/>
<dbReference type="PANTHER" id="PTHR40074:SF2">
    <property type="entry name" value="O-ACETYLTRANSFERASE WECH"/>
    <property type="match status" value="1"/>
</dbReference>
<feature type="transmembrane region" description="Helical" evidence="7">
    <location>
        <begin position="84"/>
        <end position="101"/>
    </location>
</feature>
<evidence type="ECO:0000256" key="5">
    <source>
        <dbReference type="ARBA" id="ARBA00022989"/>
    </source>
</evidence>
<dbReference type="GeneID" id="70914419"/>
<proteinExistence type="inferred from homology"/>
<feature type="transmembrane region" description="Helical" evidence="7">
    <location>
        <begin position="134"/>
        <end position="153"/>
    </location>
</feature>
<gene>
    <name evidence="9" type="ORF">BA890_20290</name>
</gene>
<protein>
    <submittedName>
        <fullName evidence="9">Fucose 4-O-acetylase</fullName>
    </submittedName>
</protein>
<feature type="transmembrane region" description="Helical" evidence="7">
    <location>
        <begin position="188"/>
        <end position="207"/>
    </location>
</feature>
<dbReference type="GO" id="GO:0005886">
    <property type="term" value="C:plasma membrane"/>
    <property type="evidence" value="ECO:0007669"/>
    <property type="project" value="UniProtKB-SubCell"/>
</dbReference>
<evidence type="ECO:0000256" key="3">
    <source>
        <dbReference type="ARBA" id="ARBA00022475"/>
    </source>
</evidence>
<feature type="transmembrane region" description="Helical" evidence="7">
    <location>
        <begin position="160"/>
        <end position="182"/>
    </location>
</feature>